<organism evidence="4 5">
    <name type="scientific">Neorhizobium galegae bv. orientalis str. HAMBI 540</name>
    <dbReference type="NCBI Taxonomy" id="1028800"/>
    <lineage>
        <taxon>Bacteria</taxon>
        <taxon>Pseudomonadati</taxon>
        <taxon>Pseudomonadota</taxon>
        <taxon>Alphaproteobacteria</taxon>
        <taxon>Hyphomicrobiales</taxon>
        <taxon>Rhizobiaceae</taxon>
        <taxon>Rhizobium/Agrobacterium group</taxon>
        <taxon>Neorhizobium</taxon>
    </lineage>
</organism>
<dbReference type="GO" id="GO:0047472">
    <property type="term" value="F:3-carboxy-cis,cis-muconate cycloisomerase activity"/>
    <property type="evidence" value="ECO:0007669"/>
    <property type="project" value="UniProtKB-UniRule"/>
</dbReference>
<dbReference type="OrthoDB" id="9768878at2"/>
<evidence type="ECO:0000256" key="2">
    <source>
        <dbReference type="NCBIfam" id="TIGR02426"/>
    </source>
</evidence>
<dbReference type="PANTHER" id="PTHR43172">
    <property type="entry name" value="ADENYLOSUCCINATE LYASE"/>
    <property type="match status" value="1"/>
</dbReference>
<dbReference type="PATRIC" id="fig|1028800.3.peg.4668"/>
<dbReference type="HOGENOM" id="CLU_030949_3_0_5"/>
<accession>A0A068SY42</accession>
<dbReference type="InterPro" id="IPR022761">
    <property type="entry name" value="Fumarate_lyase_N"/>
</dbReference>
<name>A0A068SY42_NEOGA</name>
<dbReference type="NCBIfam" id="TIGR02426">
    <property type="entry name" value="protocat_pcaB"/>
    <property type="match status" value="1"/>
</dbReference>
<dbReference type="RefSeq" id="WP_041363802.1">
    <property type="nucleotide sequence ID" value="NZ_HG938354.1"/>
</dbReference>
<reference evidence="5" key="1">
    <citation type="journal article" date="2014" name="BMC Genomics">
        <title>Genome sequencing of two Neorhizobium galegae strains reveals a noeT gene responsible for the unusual acetylation of the nodulation factors.</title>
        <authorList>
            <person name="Osterman J."/>
            <person name="Marsh J."/>
            <person name="Laine P.K."/>
            <person name="Zeng Z."/>
            <person name="Alatalo E."/>
            <person name="Sullivan J.T."/>
            <person name="Young J.P."/>
            <person name="Thomas-Oates J."/>
            <person name="Paulin L."/>
            <person name="Lindstrom K."/>
        </authorList>
    </citation>
    <scope>NUCLEOTIDE SEQUENCE [LARGE SCALE GENOMIC DNA]</scope>
    <source>
        <strain evidence="5">HAMBI 540</strain>
    </source>
</reference>
<keyword evidence="5" id="KW-1185">Reference proteome</keyword>
<dbReference type="PRINTS" id="PR00149">
    <property type="entry name" value="FUMRATELYASE"/>
</dbReference>
<dbReference type="GeneID" id="24261467"/>
<keyword evidence="4" id="KW-0413">Isomerase</keyword>
<feature type="domain" description="Fumarate lyase N-terminal" evidence="3">
    <location>
        <begin position="24"/>
        <end position="297"/>
    </location>
</feature>
<dbReference type="Gene3D" id="1.20.200.10">
    <property type="entry name" value="Fumarase/aspartase (Central domain)"/>
    <property type="match status" value="1"/>
</dbReference>
<dbReference type="InterPro" id="IPR008948">
    <property type="entry name" value="L-Aspartase-like"/>
</dbReference>
<dbReference type="eggNOG" id="COG0015">
    <property type="taxonomic scope" value="Bacteria"/>
</dbReference>
<keyword evidence="4" id="KW-0614">Plasmid</keyword>
<dbReference type="Pfam" id="PF00206">
    <property type="entry name" value="Lyase_1"/>
    <property type="match status" value="1"/>
</dbReference>
<dbReference type="PANTHER" id="PTHR43172:SF2">
    <property type="entry name" value="ADENYLOSUCCINATE LYASE C-TERMINAL DOMAIN-CONTAINING PROTEIN"/>
    <property type="match status" value="1"/>
</dbReference>
<dbReference type="AlphaFoldDB" id="A0A068SY42"/>
<gene>
    <name evidence="4" type="ORF">RG540_PA00620</name>
</gene>
<dbReference type="GO" id="GO:0019619">
    <property type="term" value="P:3,4-dihydroxybenzoate catabolic process"/>
    <property type="evidence" value="ECO:0007669"/>
    <property type="project" value="InterPro"/>
</dbReference>
<protein>
    <recommendedName>
        <fullName evidence="2">3-carboxy-cis,cis-muconate cycloisomerase</fullName>
        <ecNumber evidence="2">5.5.1.2</ecNumber>
    </recommendedName>
</protein>
<dbReference type="InterPro" id="IPR020557">
    <property type="entry name" value="Fumarate_lyase_CS"/>
</dbReference>
<dbReference type="KEGG" id="ngg:RG540_PA00620"/>
<geneLocation type="plasmid" evidence="5">
    <name>II</name>
</geneLocation>
<evidence type="ECO:0000256" key="1">
    <source>
        <dbReference type="ARBA" id="ARBA00034772"/>
    </source>
</evidence>
<comment type="similarity">
    <text evidence="1">Belongs to the class-II fumarase/aspartase family.</text>
</comment>
<dbReference type="PROSITE" id="PS00163">
    <property type="entry name" value="FUMARATE_LYASES"/>
    <property type="match status" value="1"/>
</dbReference>
<dbReference type="InterPro" id="IPR012789">
    <property type="entry name" value="Protocat_PcaB-like"/>
</dbReference>
<dbReference type="PRINTS" id="PR00145">
    <property type="entry name" value="ARGSUCLYASE"/>
</dbReference>
<dbReference type="Proteomes" id="UP000028181">
    <property type="component" value="Plasmid pHAMBI540a"/>
</dbReference>
<dbReference type="EMBL" id="HG938354">
    <property type="protein sequence ID" value="CDN50741.1"/>
    <property type="molecule type" value="Genomic_DNA"/>
</dbReference>
<dbReference type="GO" id="GO:0016829">
    <property type="term" value="F:lyase activity"/>
    <property type="evidence" value="ECO:0007669"/>
    <property type="project" value="UniProtKB-ARBA"/>
</dbReference>
<dbReference type="SUPFAM" id="SSF48557">
    <property type="entry name" value="L-aspartase-like"/>
    <property type="match status" value="1"/>
</dbReference>
<dbReference type="InterPro" id="IPR000362">
    <property type="entry name" value="Fumarate_lyase_fam"/>
</dbReference>
<evidence type="ECO:0000259" key="3">
    <source>
        <dbReference type="Pfam" id="PF00206"/>
    </source>
</evidence>
<evidence type="ECO:0000313" key="5">
    <source>
        <dbReference type="Proteomes" id="UP000028181"/>
    </source>
</evidence>
<sequence>MSVSAFEHPFLSGLVGDDEAGQLFSVKAEIDAMLAFETGLARAEASCGIIPAEAGERIAAALQTFEPDMAGLRNGTARDGVVVAELVKQLRDAVNQQAGGGEAAKHVHFGATSQDVIDTALMIRLKQACSLFIERLAALEKVFDDIDKAFGNRRLMGHTRMQAAIPITVSDRIRAWKEPLTRHHQRLDRFSEAGFAVQFGGAAGCLEKLGDKAADVRKALAWELFLTDAPQWQSQRDRLAEFAGILALISGSLGKLGQDVALLALMGGEMELAGGGGSSAMAHKQNPVAAEVLVSLARFNAVQLSGMQQSMVHEQERSGAAWTLEWLILPPMVMATGAALRLATELAANVRSLGKG</sequence>
<proteinExistence type="inferred from homology"/>
<evidence type="ECO:0000313" key="4">
    <source>
        <dbReference type="EMBL" id="CDN50741.1"/>
    </source>
</evidence>
<dbReference type="NCBIfam" id="NF004631">
    <property type="entry name" value="PRK05975.1"/>
    <property type="match status" value="1"/>
</dbReference>
<dbReference type="EC" id="5.5.1.2" evidence="2"/>